<comment type="caution">
    <text evidence="2">The sequence shown here is derived from an EMBL/GenBank/DDBJ whole genome shotgun (WGS) entry which is preliminary data.</text>
</comment>
<proteinExistence type="predicted"/>
<gene>
    <name evidence="2" type="ORF">KLA_04072</name>
</gene>
<dbReference type="InterPro" id="IPR046166">
    <property type="entry name" value="DUF6168"/>
</dbReference>
<evidence type="ECO:0008006" key="4">
    <source>
        <dbReference type="Google" id="ProtNLM"/>
    </source>
</evidence>
<feature type="transmembrane region" description="Helical" evidence="1">
    <location>
        <begin position="70"/>
        <end position="92"/>
    </location>
</feature>
<keyword evidence="1" id="KW-1133">Transmembrane helix</keyword>
<accession>A0ABN0RRT9</accession>
<keyword evidence="3" id="KW-1185">Reference proteome</keyword>
<dbReference type="EMBL" id="ARZX01000003">
    <property type="protein sequence ID" value="EWH14512.1"/>
    <property type="molecule type" value="Genomic_DNA"/>
</dbReference>
<evidence type="ECO:0000313" key="3">
    <source>
        <dbReference type="Proteomes" id="UP000019275"/>
    </source>
</evidence>
<organism evidence="2 3">
    <name type="scientific">Cellulophaga geojensis KL-A</name>
    <dbReference type="NCBI Taxonomy" id="1328323"/>
    <lineage>
        <taxon>Bacteria</taxon>
        <taxon>Pseudomonadati</taxon>
        <taxon>Bacteroidota</taxon>
        <taxon>Flavobacteriia</taxon>
        <taxon>Flavobacteriales</taxon>
        <taxon>Flavobacteriaceae</taxon>
        <taxon>Cellulophaga</taxon>
    </lineage>
</organism>
<keyword evidence="1" id="KW-0472">Membrane</keyword>
<name>A0ABN0RRT9_9FLAO</name>
<dbReference type="Proteomes" id="UP000019275">
    <property type="component" value="Unassembled WGS sequence"/>
</dbReference>
<evidence type="ECO:0000256" key="1">
    <source>
        <dbReference type="SAM" id="Phobius"/>
    </source>
</evidence>
<dbReference type="Pfam" id="PF19665">
    <property type="entry name" value="DUF6168"/>
    <property type="match status" value="1"/>
</dbReference>
<protein>
    <recommendedName>
        <fullName evidence="4">ATP synthase protein I</fullName>
    </recommendedName>
</protein>
<sequence length="130" mass="15073">MANHKLLIYFFITILISLAVAFGVHLLVLDDMQKPLFDNKIVLSYVINFVLVTAIFTIIYLLRNQFKTQLGIFFIVGSAIKFLFFFMLFYPSFNADDNINLTEFASFFVPYSICLLIETFFIAKVLKNLD</sequence>
<feature type="transmembrane region" description="Helical" evidence="1">
    <location>
        <begin position="104"/>
        <end position="126"/>
    </location>
</feature>
<feature type="transmembrane region" description="Helical" evidence="1">
    <location>
        <begin position="7"/>
        <end position="29"/>
    </location>
</feature>
<keyword evidence="1" id="KW-0812">Transmembrane</keyword>
<evidence type="ECO:0000313" key="2">
    <source>
        <dbReference type="EMBL" id="EWH14512.1"/>
    </source>
</evidence>
<feature type="transmembrane region" description="Helical" evidence="1">
    <location>
        <begin position="41"/>
        <end position="63"/>
    </location>
</feature>
<reference evidence="2 3" key="1">
    <citation type="journal article" date="2014" name="Genome Announc.">
        <title>Draft Genome Sequence of the Carrageenan-Degrading Bacterium Cellulophaga sp. Strain KL-A, Isolated from Decaying Marine Algae.</title>
        <authorList>
            <person name="Shan D."/>
            <person name="Ying J."/>
            <person name="Li X."/>
            <person name="Gao Z."/>
            <person name="Wei G."/>
            <person name="Shao Z."/>
        </authorList>
    </citation>
    <scope>NUCLEOTIDE SEQUENCE [LARGE SCALE GENOMIC DNA]</scope>
    <source>
        <strain evidence="2 3">KL-A</strain>
    </source>
</reference>
<dbReference type="RefSeq" id="WP_013620959.1">
    <property type="nucleotide sequence ID" value="NZ_ARZX01000003.1"/>
</dbReference>